<dbReference type="EMBL" id="CP040940">
    <property type="protein sequence ID" value="QDD68139.1"/>
    <property type="molecule type" value="Genomic_DNA"/>
</dbReference>
<keyword evidence="1" id="KW-0472">Membrane</keyword>
<evidence type="ECO:0000313" key="3">
    <source>
        <dbReference type="EMBL" id="ROR38757.1"/>
    </source>
</evidence>
<sequence length="343" mass="39739">MFKKLSKNESTSILLSLRASMGLGFPFQKAIQLQAESQERKTGRILKMCAYLILKKEQPIADVLYKFGIINAMEKTLLEHSKSPKETIENIIQMREMSGLFFKNFLAIILKPLLAVIVGMGLVLFIFPKVNLPVQALMEQAKMNGINVKLNTGFWYIDNFQIVSKVLIIYLIFLIVFLGILFYIRKYKPSILFKIFPLSAYDDIPAILLFLKSLHSLGLPSHKIAEILEKSNVNPGWRPLFKKLKTALIDSKPIWKEFFRFGFPKESVNFIKYTEEGKIFWENIDKMIKYAKQRAEDGNKMMMKIWNPVSYYLAYIVIVYFLVGLIMLTIEMQNIATQLQSQM</sequence>
<accession>A0AAJ4UWZ7</accession>
<dbReference type="Proteomes" id="UP000272781">
    <property type="component" value="Unassembled WGS sequence"/>
</dbReference>
<reference evidence="2 5" key="2">
    <citation type="submission" date="2019-06" db="EMBL/GenBank/DDBJ databases">
        <title>A comparative analysis of the Nautiliaceae.</title>
        <authorList>
            <person name="Grosche A."/>
            <person name="Smedile F."/>
            <person name="Vetriani C."/>
        </authorList>
    </citation>
    <scope>NUCLEOTIDE SEQUENCE [LARGE SCALE GENOMIC DNA]</scope>
    <source>
        <strain evidence="2 5">TB6</strain>
        <plasmid evidence="2 5">unnamed1</plasmid>
    </source>
</reference>
<protein>
    <submittedName>
        <fullName evidence="3">Uncharacterized protein</fullName>
    </submittedName>
</protein>
<feature type="transmembrane region" description="Helical" evidence="1">
    <location>
        <begin position="105"/>
        <end position="127"/>
    </location>
</feature>
<proteinExistence type="predicted"/>
<dbReference type="RefSeq" id="WP_123353343.1">
    <property type="nucleotide sequence ID" value="NZ_CP040940.1"/>
</dbReference>
<gene>
    <name evidence="2" type="ORF">C6V80_09810</name>
    <name evidence="3" type="ORF">EDC58_1972</name>
</gene>
<keyword evidence="2" id="KW-0614">Plasmid</keyword>
<reference evidence="3 4" key="1">
    <citation type="submission" date="2018-11" db="EMBL/GenBank/DDBJ databases">
        <title>Genomic Encyclopedia of Type Strains, Phase IV (KMG-IV): sequencing the most valuable type-strain genomes for metagenomic binning, comparative biology and taxonomic classification.</title>
        <authorList>
            <person name="Goeker M."/>
        </authorList>
    </citation>
    <scope>NUCLEOTIDE SEQUENCE [LARGE SCALE GENOMIC DNA]</scope>
    <source>
        <strain evidence="3 4">DSM 27783</strain>
    </source>
</reference>
<evidence type="ECO:0000313" key="5">
    <source>
        <dbReference type="Proteomes" id="UP000298805"/>
    </source>
</evidence>
<evidence type="ECO:0000313" key="4">
    <source>
        <dbReference type="Proteomes" id="UP000272781"/>
    </source>
</evidence>
<feature type="transmembrane region" description="Helical" evidence="1">
    <location>
        <begin position="162"/>
        <end position="184"/>
    </location>
</feature>
<name>A0AAJ4UWZ7_9BACT</name>
<dbReference type="Proteomes" id="UP000298805">
    <property type="component" value="Plasmid unnamed1"/>
</dbReference>
<organism evidence="3 4">
    <name type="scientific">Caminibacter pacificus</name>
    <dbReference type="NCBI Taxonomy" id="1424653"/>
    <lineage>
        <taxon>Bacteria</taxon>
        <taxon>Pseudomonadati</taxon>
        <taxon>Campylobacterota</taxon>
        <taxon>Epsilonproteobacteria</taxon>
        <taxon>Nautiliales</taxon>
        <taxon>Nautiliaceae</taxon>
        <taxon>Caminibacter</taxon>
    </lineage>
</organism>
<dbReference type="AlphaFoldDB" id="A0AAJ4UWZ7"/>
<keyword evidence="1" id="KW-1133">Transmembrane helix</keyword>
<keyword evidence="1" id="KW-0812">Transmembrane</keyword>
<geneLocation type="plasmid" evidence="2 5">
    <name>unnamed1</name>
</geneLocation>
<evidence type="ECO:0000256" key="1">
    <source>
        <dbReference type="SAM" id="Phobius"/>
    </source>
</evidence>
<dbReference type="EMBL" id="RJVK01000006">
    <property type="protein sequence ID" value="ROR38757.1"/>
    <property type="molecule type" value="Genomic_DNA"/>
</dbReference>
<feature type="transmembrane region" description="Helical" evidence="1">
    <location>
        <begin position="309"/>
        <end position="330"/>
    </location>
</feature>
<keyword evidence="5" id="KW-1185">Reference proteome</keyword>
<evidence type="ECO:0000313" key="2">
    <source>
        <dbReference type="EMBL" id="QDD68139.1"/>
    </source>
</evidence>